<sequence length="583" mass="67788">MGEKIKFSKGSWLENAGIVGIIRILGIDTDDDNGKNELVIDSSDLTNFSEKYFKYFVTKYGRCTKYHDIISFRGQIDDWISGNLEKFDEKDKKKLENLLNKIKQFVDSKSYEKVKELINSKFDVENALKKCRNYYREYNKLCKVEDNDNKKSTSILEMMLKEIGNIIDYFDRDDSHKYFPAKILCYKIISMGWNNVAFLNKNSKEKDFIKEYNDYFINPVVEYFNSNHDKDKYLCSTCGRRIKKGKRCSYSYSFINGMGYDVEKKKSNSWNYVNDLLICPICNFMYSAIPAGFNYNYFDGKGIFINYTRNLNELVKRNDAILTKMISDSGEANRNAKSPYAAFVNSFNFKSIESSKYNLANIQVINFDNSKGCKYIFTTVPKLASAVLYDCINKSFGTDDNLISVLENAWIKDYRGIDRYKILDDVVKRIINSANMDSLIYTIELLKATDSNDLNYNDFCISAILNINYLYYKELNKEGGLGCMTIDEKDLKKFRREGIIIRDAYRSKYNENKAKGLAYRLLQNLKANNQQEFLNNILNSYLYLDRIIPSEFISKQGQDIEFNQLGYAFVAGLISDSKDNVEK</sequence>
<organism evidence="2">
    <name type="scientific">Ligilactobacillus ruminis</name>
    <dbReference type="NCBI Taxonomy" id="1623"/>
    <lineage>
        <taxon>Bacteria</taxon>
        <taxon>Bacillati</taxon>
        <taxon>Bacillota</taxon>
        <taxon>Bacilli</taxon>
        <taxon>Lactobacillales</taxon>
        <taxon>Lactobacillaceae</taxon>
        <taxon>Ligilactobacillus</taxon>
    </lineage>
</organism>
<feature type="domain" description="CRISPR-associated protein CXXC-CXXC" evidence="1">
    <location>
        <begin position="229"/>
        <end position="293"/>
    </location>
</feature>
<reference evidence="2" key="1">
    <citation type="journal article" date="2019" name="Nat. Med.">
        <title>A library of human gut bacterial isolates paired with longitudinal multiomics data enables mechanistic microbiome research.</title>
        <authorList>
            <person name="Poyet M."/>
            <person name="Groussin M."/>
            <person name="Gibbons S.M."/>
            <person name="Avila-Pacheco J."/>
            <person name="Jiang X."/>
            <person name="Kearney S.M."/>
            <person name="Perrotta A.R."/>
            <person name="Berdy B."/>
            <person name="Zhao S."/>
            <person name="Lieberman T.D."/>
            <person name="Swanson P.K."/>
            <person name="Smith M."/>
            <person name="Roesemann S."/>
            <person name="Alexander J.E."/>
            <person name="Rich S.A."/>
            <person name="Livny J."/>
            <person name="Vlamakis H."/>
            <person name="Clish C."/>
            <person name="Bullock K."/>
            <person name="Deik A."/>
            <person name="Scott J."/>
            <person name="Pierce K.A."/>
            <person name="Xavier R.J."/>
            <person name="Alm E.J."/>
        </authorList>
    </citation>
    <scope>NUCLEOTIDE SEQUENCE</scope>
    <source>
        <strain evidence="2">BIOML-A18</strain>
    </source>
</reference>
<dbReference type="RefSeq" id="WP_154237035.1">
    <property type="nucleotide sequence ID" value="NZ_JADNNQ010000065.1"/>
</dbReference>
<dbReference type="AlphaFoldDB" id="A0A6A8HUT3"/>
<comment type="caution">
    <text evidence="2">The sequence shown here is derived from an EMBL/GenBank/DDBJ whole genome shotgun (WGS) entry which is preliminary data.</text>
</comment>
<protein>
    <submittedName>
        <fullName evidence="2">Type I-B CRISPR-associated protein Cas8b1/Cst1</fullName>
    </submittedName>
</protein>
<dbReference type="InterPro" id="IPR010180">
    <property type="entry name" value="CRISPR-assoc_prot_CXXC-CXXC"/>
</dbReference>
<evidence type="ECO:0000313" key="2">
    <source>
        <dbReference type="EMBL" id="MSA69444.1"/>
    </source>
</evidence>
<evidence type="ECO:0000259" key="1">
    <source>
        <dbReference type="Pfam" id="PF09706"/>
    </source>
</evidence>
<dbReference type="EMBL" id="WKOD01000048">
    <property type="protein sequence ID" value="MSA69444.1"/>
    <property type="molecule type" value="Genomic_DNA"/>
</dbReference>
<dbReference type="NCBIfam" id="TIGR01908">
    <property type="entry name" value="cas_CXXC_CXXC"/>
    <property type="match status" value="1"/>
</dbReference>
<name>A0A6A8HUT3_9LACO</name>
<dbReference type="Pfam" id="PF09706">
    <property type="entry name" value="Cas_CXXC_CXXC"/>
    <property type="match status" value="1"/>
</dbReference>
<proteinExistence type="predicted"/>
<gene>
    <name evidence="2" type="primary">cas8a1</name>
    <name evidence="2" type="ORF">GKC89_10230</name>
</gene>
<accession>A0A6A8HUT3</accession>
<dbReference type="InterPro" id="IPR019121">
    <property type="entry name" value="CRISPR-assoc_CXXC-CXXC_dom"/>
</dbReference>